<dbReference type="AlphaFoldDB" id="A0A2I6S3Q9"/>
<dbReference type="KEGG" id="atw:C0099_02440"/>
<proteinExistence type="inferred from homology"/>
<accession>A0A2I6S3Q9</accession>
<dbReference type="EMBL" id="CP025682">
    <property type="protein sequence ID" value="AUN93901.1"/>
    <property type="molecule type" value="Genomic_DNA"/>
</dbReference>
<dbReference type="RefSeq" id="WP_102245975.1">
    <property type="nucleotide sequence ID" value="NZ_CP025682.1"/>
</dbReference>
<feature type="domain" description="Amine oxidase" evidence="2">
    <location>
        <begin position="11"/>
        <end position="322"/>
    </location>
</feature>
<dbReference type="PANTHER" id="PTHR43734:SF1">
    <property type="entry name" value="PHYTOENE DESATURASE"/>
    <property type="match status" value="1"/>
</dbReference>
<reference evidence="3 4" key="1">
    <citation type="submission" date="2018-01" db="EMBL/GenBank/DDBJ databases">
        <authorList>
            <person name="Fu G.-Y."/>
        </authorList>
    </citation>
    <scope>NUCLEOTIDE SEQUENCE [LARGE SCALE GENOMIC DNA]</scope>
    <source>
        <strain evidence="3 4">SY39</strain>
    </source>
</reference>
<name>A0A2I6S3Q9_9RHOO</name>
<evidence type="ECO:0000259" key="2">
    <source>
        <dbReference type="Pfam" id="PF01593"/>
    </source>
</evidence>
<keyword evidence="4" id="KW-1185">Reference proteome</keyword>
<dbReference type="PANTHER" id="PTHR43734">
    <property type="entry name" value="PHYTOENE DESATURASE"/>
    <property type="match status" value="1"/>
</dbReference>
<dbReference type="Proteomes" id="UP000242205">
    <property type="component" value="Chromosome"/>
</dbReference>
<evidence type="ECO:0000313" key="4">
    <source>
        <dbReference type="Proteomes" id="UP000242205"/>
    </source>
</evidence>
<dbReference type="SUPFAM" id="SSF51905">
    <property type="entry name" value="FAD/NAD(P)-binding domain"/>
    <property type="match status" value="1"/>
</dbReference>
<organism evidence="3 4">
    <name type="scientific">Pseudazoarcus pumilus</name>
    <dbReference type="NCBI Taxonomy" id="2067960"/>
    <lineage>
        <taxon>Bacteria</taxon>
        <taxon>Pseudomonadati</taxon>
        <taxon>Pseudomonadota</taxon>
        <taxon>Betaproteobacteria</taxon>
        <taxon>Rhodocyclales</taxon>
        <taxon>Zoogloeaceae</taxon>
        <taxon>Pseudazoarcus</taxon>
    </lineage>
</organism>
<evidence type="ECO:0000256" key="1">
    <source>
        <dbReference type="ARBA" id="ARBA00006046"/>
    </source>
</evidence>
<evidence type="ECO:0000313" key="3">
    <source>
        <dbReference type="EMBL" id="AUN93901.1"/>
    </source>
</evidence>
<sequence>MTTAVVAGGGIAGLLAAKLLKNHYERVLVIERDSVCGGLLGSIVNNDGVSFDHGAHVLSETGLAELDALLYGGLSSSHWREFNILRAGNWVGGAMNRSSPFPDARRLGVETLRRGLSELAQAAFQRNSRPPAHLGEALERRFGATLATEVAGATVRKQLGVALEDLHPDTPFATRRVVCADAEQSRLLKLDPRFTEACAFASYEEGASTLLHRYPRQGGLAQWIEGFVAGLQDDGVEILCGRTIAAIAHGNGEVRSVTLDDDRTIDCELLAWTLPSAMLLRAGKIAFTGKAPLSRPIGLFHLVFDLPFCDPNYHITCYDESFRTFRITLYPNLRSEQQQAPYNCTVEVIGDAQTEFAALLPQVVEELRVMGVVDSDARLASSLVQTVPMGFPATTHEFMAGNAAQATLARQHMGNSLLLGRARCPPFFAQDVLVDTYRTITSLAP</sequence>
<gene>
    <name evidence="3" type="ORF">C0099_02440</name>
</gene>
<dbReference type="Pfam" id="PF01593">
    <property type="entry name" value="Amino_oxidase"/>
    <property type="match status" value="1"/>
</dbReference>
<dbReference type="InterPro" id="IPR036188">
    <property type="entry name" value="FAD/NAD-bd_sf"/>
</dbReference>
<dbReference type="Gene3D" id="3.50.50.60">
    <property type="entry name" value="FAD/NAD(P)-binding domain"/>
    <property type="match status" value="1"/>
</dbReference>
<dbReference type="OrthoDB" id="9790035at2"/>
<comment type="similarity">
    <text evidence="1">Belongs to the carotenoid/retinoid oxidoreductase family.</text>
</comment>
<dbReference type="InterPro" id="IPR002937">
    <property type="entry name" value="Amino_oxidase"/>
</dbReference>
<dbReference type="GO" id="GO:0016491">
    <property type="term" value="F:oxidoreductase activity"/>
    <property type="evidence" value="ECO:0007669"/>
    <property type="project" value="InterPro"/>
</dbReference>
<protein>
    <recommendedName>
        <fullName evidence="2">Amine oxidase domain-containing protein</fullName>
    </recommendedName>
</protein>